<dbReference type="Proteomes" id="UP000241639">
    <property type="component" value="Unassembled WGS sequence"/>
</dbReference>
<reference evidence="7 8" key="1">
    <citation type="submission" date="2018-04" db="EMBL/GenBank/DDBJ databases">
        <title>Genomic Encyclopedia of Archaeal and Bacterial Type Strains, Phase II (KMG-II): from individual species to whole genera.</title>
        <authorList>
            <person name="Goeker M."/>
        </authorList>
    </citation>
    <scope>NUCLEOTIDE SEQUENCE [LARGE SCALE GENOMIC DNA]</scope>
    <source>
        <strain evidence="7 8">DSM 45169</strain>
    </source>
</reference>
<evidence type="ECO:0000256" key="1">
    <source>
        <dbReference type="ARBA" id="ARBA00004141"/>
    </source>
</evidence>
<evidence type="ECO:0000313" key="7">
    <source>
        <dbReference type="EMBL" id="PTM53296.1"/>
    </source>
</evidence>
<feature type="transmembrane region" description="Helical" evidence="6">
    <location>
        <begin position="12"/>
        <end position="32"/>
    </location>
</feature>
<keyword evidence="3 6" id="KW-0812">Transmembrane</keyword>
<dbReference type="PANTHER" id="PTHR30569">
    <property type="entry name" value="CYTOSINE TRANSPORTER CODB"/>
    <property type="match status" value="1"/>
</dbReference>
<dbReference type="Gene3D" id="1.10.4160.10">
    <property type="entry name" value="Hydantoin permease"/>
    <property type="match status" value="1"/>
</dbReference>
<gene>
    <name evidence="7" type="ORF">C8J48_3620</name>
</gene>
<dbReference type="GO" id="GO:0005886">
    <property type="term" value="C:plasma membrane"/>
    <property type="evidence" value="ECO:0007669"/>
    <property type="project" value="TreeGrafter"/>
</dbReference>
<feature type="transmembrane region" description="Helical" evidence="6">
    <location>
        <begin position="87"/>
        <end position="112"/>
    </location>
</feature>
<dbReference type="InterPro" id="IPR030191">
    <property type="entry name" value="CodB"/>
</dbReference>
<feature type="transmembrane region" description="Helical" evidence="6">
    <location>
        <begin position="163"/>
        <end position="182"/>
    </location>
</feature>
<evidence type="ECO:0000256" key="5">
    <source>
        <dbReference type="ARBA" id="ARBA00023136"/>
    </source>
</evidence>
<keyword evidence="5 6" id="KW-0472">Membrane</keyword>
<feature type="transmembrane region" description="Helical" evidence="6">
    <location>
        <begin position="52"/>
        <end position="75"/>
    </location>
</feature>
<feature type="transmembrane region" description="Helical" evidence="6">
    <location>
        <begin position="252"/>
        <end position="275"/>
    </location>
</feature>
<dbReference type="GO" id="GO:0015209">
    <property type="term" value="F:cytosine transmembrane transporter activity"/>
    <property type="evidence" value="ECO:0007669"/>
    <property type="project" value="InterPro"/>
</dbReference>
<proteinExistence type="inferred from homology"/>
<feature type="transmembrane region" description="Helical" evidence="6">
    <location>
        <begin position="118"/>
        <end position="142"/>
    </location>
</feature>
<dbReference type="EMBL" id="PZZP01000004">
    <property type="protein sequence ID" value="PTM53296.1"/>
    <property type="molecule type" value="Genomic_DNA"/>
</dbReference>
<comment type="similarity">
    <text evidence="2">Belongs to the purine-cytosine permease (2.A.39) family.</text>
</comment>
<evidence type="ECO:0000313" key="8">
    <source>
        <dbReference type="Proteomes" id="UP000241639"/>
    </source>
</evidence>
<comment type="caution">
    <text evidence="7">The sequence shown here is derived from an EMBL/GenBank/DDBJ whole genome shotgun (WGS) entry which is preliminary data.</text>
</comment>
<keyword evidence="8" id="KW-1185">Reference proteome</keyword>
<dbReference type="PANTHER" id="PTHR30569:SF0">
    <property type="entry name" value="CYTOSINE PERMEASE"/>
    <property type="match status" value="1"/>
</dbReference>
<sequence length="292" mass="32056">MTTTATVGYVAIERLSIVAVPLRLFLMGGLIGKIMGSEGKSEWLFALPKGDITLTMGSAISMVMASWMMIVVACPDLARWAKSKKDAFYAGFFGFLLGNSVMICLAILLVRMTGIEDVILIMLSVGWGVFALLILVLAQWTINDNLLYSAGLGLSSLIRHTPKYMLTMISGLIGSAIAFFQIHEYFNVFLTVIGALLSPVAAIYLVEFLFLNRTRFLFSFIQDKKIPSFYWTAMISWVLVFITTPTNDGGLGWFSITGASSLDGFLFAGLFHLLIGKITQKMNVHKGEVADV</sequence>
<protein>
    <submittedName>
        <fullName evidence="7">Permease for cytosine/purines</fullName>
    </submittedName>
</protein>
<evidence type="ECO:0000256" key="6">
    <source>
        <dbReference type="SAM" id="Phobius"/>
    </source>
</evidence>
<feature type="transmembrane region" description="Helical" evidence="6">
    <location>
        <begin position="229"/>
        <end position="246"/>
    </location>
</feature>
<accession>A0A2T4Z0N1</accession>
<organism evidence="7 8">
    <name type="scientific">Desmospora activa DSM 45169</name>
    <dbReference type="NCBI Taxonomy" id="1121389"/>
    <lineage>
        <taxon>Bacteria</taxon>
        <taxon>Bacillati</taxon>
        <taxon>Bacillota</taxon>
        <taxon>Bacilli</taxon>
        <taxon>Bacillales</taxon>
        <taxon>Thermoactinomycetaceae</taxon>
        <taxon>Desmospora</taxon>
    </lineage>
</organism>
<evidence type="ECO:0000256" key="4">
    <source>
        <dbReference type="ARBA" id="ARBA00022989"/>
    </source>
</evidence>
<name>A0A2T4Z0N1_9BACL</name>
<dbReference type="InterPro" id="IPR001248">
    <property type="entry name" value="Pur-cyt_permease"/>
</dbReference>
<evidence type="ECO:0000256" key="2">
    <source>
        <dbReference type="ARBA" id="ARBA00008974"/>
    </source>
</evidence>
<comment type="subcellular location">
    <subcellularLocation>
        <location evidence="1">Membrane</location>
        <topology evidence="1">Multi-pass membrane protein</topology>
    </subcellularLocation>
</comment>
<evidence type="ECO:0000256" key="3">
    <source>
        <dbReference type="ARBA" id="ARBA00022692"/>
    </source>
</evidence>
<dbReference type="Pfam" id="PF02133">
    <property type="entry name" value="Transp_cyt_pur"/>
    <property type="match status" value="1"/>
</dbReference>
<keyword evidence="4 6" id="KW-1133">Transmembrane helix</keyword>
<dbReference type="AlphaFoldDB" id="A0A2T4Z0N1"/>
<feature type="transmembrane region" description="Helical" evidence="6">
    <location>
        <begin position="188"/>
        <end position="209"/>
    </location>
</feature>